<gene>
    <name evidence="9" type="ORF">EI74_0509</name>
</gene>
<dbReference type="GO" id="GO:0055085">
    <property type="term" value="P:transmembrane transport"/>
    <property type="evidence" value="ECO:0007669"/>
    <property type="project" value="InterPro"/>
</dbReference>
<feature type="transmembrane region" description="Helical" evidence="7">
    <location>
        <begin position="121"/>
        <end position="139"/>
    </location>
</feature>
<name>A0A4R6IC98_9MOLU</name>
<dbReference type="Proteomes" id="UP000295518">
    <property type="component" value="Unassembled WGS sequence"/>
</dbReference>
<evidence type="ECO:0000256" key="5">
    <source>
        <dbReference type="ARBA" id="ARBA00022989"/>
    </source>
</evidence>
<keyword evidence="2" id="KW-0813">Transport</keyword>
<evidence type="ECO:0000313" key="10">
    <source>
        <dbReference type="Proteomes" id="UP000295518"/>
    </source>
</evidence>
<feature type="domain" description="ABC transmembrane type-1" evidence="8">
    <location>
        <begin position="356"/>
        <end position="542"/>
    </location>
</feature>
<feature type="transmembrane region" description="Helical" evidence="7">
    <location>
        <begin position="298"/>
        <end position="317"/>
    </location>
</feature>
<organism evidence="9 10">
    <name type="scientific">Mycoplasma testudineum</name>
    <dbReference type="NCBI Taxonomy" id="244584"/>
    <lineage>
        <taxon>Bacteria</taxon>
        <taxon>Bacillati</taxon>
        <taxon>Mycoplasmatota</taxon>
        <taxon>Mollicutes</taxon>
        <taxon>Mycoplasmataceae</taxon>
        <taxon>Mycoplasma</taxon>
    </lineage>
</organism>
<feature type="transmembrane region" description="Helical" evidence="7">
    <location>
        <begin position="151"/>
        <end position="169"/>
    </location>
</feature>
<evidence type="ECO:0000259" key="8">
    <source>
        <dbReference type="PROSITE" id="PS50928"/>
    </source>
</evidence>
<sequence length="570" mass="66882">MKSKLIYWEAKIRGKKVKIINPNFYIILLIFISIIAIVFLALNSSMFNNLGTELTREYLNKMFVFKSSSQSFDTENLWTLSLIYLWSTIKIVTLGTTIGFLLALLTSFFGSKKIFNNVFSIVFRIFILFLRALPIIYMINLFRTGFVGNDSAFLIFAWFTWLWVHRYLIDYINSLDFKYFDQARKLNKNIFSLYYREIFLRLKTKIISLYFYSFESNIRWVSLLSAVGVIGIGTLFYIPLSQPFVIDISEATIPLFVYVIFLLIFEAFNFCLINLIFKSRSIILNNKKNLILKYWWKKIVIFCLLLTTAFISIATLFDLEYNYATTHVMINMIQRLFQIDLAKVFASNSTSPIVSLLSVIGQAFSITFFVFIIGLIIGILSNSKINSKTTSIIWKLLSVFIRSIPFIVLFYVLNPLWIRPHSTLFIVLIFQGSFTFSRKVSEAIDKIDLIIYNNLKRNGFSKIKIFWLYIYPLIRKELMYQNALEFESQIRSLIFLGVFGINHLGQIINSFSERQTYSELANYIWPTAAFIILLEIVTYQIFEKNKVNIFIRYKEKLIALYKTKFTKKII</sequence>
<dbReference type="GO" id="GO:0005886">
    <property type="term" value="C:plasma membrane"/>
    <property type="evidence" value="ECO:0007669"/>
    <property type="project" value="UniProtKB-SubCell"/>
</dbReference>
<keyword evidence="5 7" id="KW-1133">Transmembrane helix</keyword>
<dbReference type="AlphaFoldDB" id="A0A4R6IC98"/>
<dbReference type="SUPFAM" id="SSF161098">
    <property type="entry name" value="MetI-like"/>
    <property type="match status" value="2"/>
</dbReference>
<evidence type="ECO:0000313" key="9">
    <source>
        <dbReference type="EMBL" id="TDO19870.1"/>
    </source>
</evidence>
<accession>A0A4R6IC98</accession>
<reference evidence="9 10" key="1">
    <citation type="submission" date="2019-03" db="EMBL/GenBank/DDBJ databases">
        <title>Genomic Encyclopedia of Archaeal and Bacterial Type Strains, Phase II (KMG-II): from individual species to whole genera.</title>
        <authorList>
            <person name="Goeker M."/>
        </authorList>
    </citation>
    <scope>NUCLEOTIDE SEQUENCE [LARGE SCALE GENOMIC DNA]</scope>
    <source>
        <strain evidence="9 10">ATCC 700618</strain>
    </source>
</reference>
<protein>
    <submittedName>
        <fullName evidence="9">Phosphonate transport system permease protein</fullName>
    </submittedName>
</protein>
<feature type="transmembrane region" description="Helical" evidence="7">
    <location>
        <begin position="220"/>
        <end position="240"/>
    </location>
</feature>
<feature type="transmembrane region" description="Helical" evidence="7">
    <location>
        <begin position="353"/>
        <end position="380"/>
    </location>
</feature>
<keyword evidence="10" id="KW-1185">Reference proteome</keyword>
<evidence type="ECO:0000256" key="3">
    <source>
        <dbReference type="ARBA" id="ARBA00022475"/>
    </source>
</evidence>
<feature type="transmembrane region" description="Helical" evidence="7">
    <location>
        <begin position="20"/>
        <end position="42"/>
    </location>
</feature>
<dbReference type="OrthoDB" id="401373at2"/>
<comment type="subcellular location">
    <subcellularLocation>
        <location evidence="1">Cell membrane</location>
        <topology evidence="1">Multi-pass membrane protein</topology>
    </subcellularLocation>
</comment>
<feature type="transmembrane region" description="Helical" evidence="7">
    <location>
        <begin position="392"/>
        <end position="412"/>
    </location>
</feature>
<evidence type="ECO:0000256" key="4">
    <source>
        <dbReference type="ARBA" id="ARBA00022692"/>
    </source>
</evidence>
<evidence type="ECO:0000256" key="7">
    <source>
        <dbReference type="SAM" id="Phobius"/>
    </source>
</evidence>
<dbReference type="Gene3D" id="1.10.3720.10">
    <property type="entry name" value="MetI-like"/>
    <property type="match status" value="2"/>
</dbReference>
<dbReference type="PANTHER" id="PTHR30043:SF1">
    <property type="entry name" value="ABC TRANSPORT SYSTEM PERMEASE PROTEIN P69"/>
    <property type="match status" value="1"/>
</dbReference>
<evidence type="ECO:0000256" key="6">
    <source>
        <dbReference type="ARBA" id="ARBA00023136"/>
    </source>
</evidence>
<evidence type="ECO:0000256" key="2">
    <source>
        <dbReference type="ARBA" id="ARBA00022448"/>
    </source>
</evidence>
<dbReference type="InterPro" id="IPR035906">
    <property type="entry name" value="MetI-like_sf"/>
</dbReference>
<proteinExistence type="predicted"/>
<dbReference type="RefSeq" id="WP_094254671.1">
    <property type="nucleotide sequence ID" value="NZ_NNCE01000004.1"/>
</dbReference>
<feature type="transmembrane region" description="Helical" evidence="7">
    <location>
        <begin position="83"/>
        <end position="109"/>
    </location>
</feature>
<keyword evidence="4 7" id="KW-0812">Transmembrane</keyword>
<feature type="transmembrane region" description="Helical" evidence="7">
    <location>
        <begin position="523"/>
        <end position="542"/>
    </location>
</feature>
<comment type="caution">
    <text evidence="9">The sequence shown here is derived from an EMBL/GenBank/DDBJ whole genome shotgun (WGS) entry which is preliminary data.</text>
</comment>
<dbReference type="EMBL" id="SNWN01000012">
    <property type="protein sequence ID" value="TDO19870.1"/>
    <property type="molecule type" value="Genomic_DNA"/>
</dbReference>
<feature type="transmembrane region" description="Helical" evidence="7">
    <location>
        <begin position="255"/>
        <end position="277"/>
    </location>
</feature>
<dbReference type="InterPro" id="IPR000515">
    <property type="entry name" value="MetI-like"/>
</dbReference>
<feature type="domain" description="ABC transmembrane type-1" evidence="8">
    <location>
        <begin position="85"/>
        <end position="269"/>
    </location>
</feature>
<dbReference type="PROSITE" id="PS50928">
    <property type="entry name" value="ABC_TM1"/>
    <property type="match status" value="2"/>
</dbReference>
<dbReference type="PANTHER" id="PTHR30043">
    <property type="entry name" value="PHOSPHONATES TRANSPORT SYSTEM PERMEASE PROTEIN"/>
    <property type="match status" value="1"/>
</dbReference>
<keyword evidence="6 7" id="KW-0472">Membrane</keyword>
<evidence type="ECO:0000256" key="1">
    <source>
        <dbReference type="ARBA" id="ARBA00004651"/>
    </source>
</evidence>
<keyword evidence="3" id="KW-1003">Cell membrane</keyword>